<name>A0AA36F171_OCTVU</name>
<evidence type="ECO:0000313" key="2">
    <source>
        <dbReference type="Proteomes" id="UP001162480"/>
    </source>
</evidence>
<dbReference type="EMBL" id="OX597817">
    <property type="protein sequence ID" value="CAI9720697.1"/>
    <property type="molecule type" value="Genomic_DNA"/>
</dbReference>
<protein>
    <submittedName>
        <fullName evidence="1">Uncharacterized protein</fullName>
    </submittedName>
</protein>
<proteinExistence type="predicted"/>
<organism evidence="1 2">
    <name type="scientific">Octopus vulgaris</name>
    <name type="common">Common octopus</name>
    <dbReference type="NCBI Taxonomy" id="6645"/>
    <lineage>
        <taxon>Eukaryota</taxon>
        <taxon>Metazoa</taxon>
        <taxon>Spiralia</taxon>
        <taxon>Lophotrochozoa</taxon>
        <taxon>Mollusca</taxon>
        <taxon>Cephalopoda</taxon>
        <taxon>Coleoidea</taxon>
        <taxon>Octopodiformes</taxon>
        <taxon>Octopoda</taxon>
        <taxon>Incirrata</taxon>
        <taxon>Octopodidae</taxon>
        <taxon>Octopus</taxon>
    </lineage>
</organism>
<keyword evidence="2" id="KW-1185">Reference proteome</keyword>
<gene>
    <name evidence="1" type="ORF">OCTVUL_1B020342</name>
</gene>
<evidence type="ECO:0000313" key="1">
    <source>
        <dbReference type="EMBL" id="CAI9720697.1"/>
    </source>
</evidence>
<sequence length="93" mass="10758">MSFLRYKVFKLANGVFFLIVEKHLVETLVLSYDSFFAMSFSRDNMHKEFKLSSVMENRNLFLTKESFGEVLSASQLVMGNVKYSLCAVIWIGK</sequence>
<accession>A0AA36F171</accession>
<reference evidence="1" key="1">
    <citation type="submission" date="2023-08" db="EMBL/GenBank/DDBJ databases">
        <authorList>
            <person name="Alioto T."/>
            <person name="Alioto T."/>
            <person name="Gomez Garrido J."/>
        </authorList>
    </citation>
    <scope>NUCLEOTIDE SEQUENCE</scope>
</reference>
<dbReference type="Proteomes" id="UP001162480">
    <property type="component" value="Chromosome 4"/>
</dbReference>
<dbReference type="AlphaFoldDB" id="A0AA36F171"/>